<feature type="compositionally biased region" description="Polar residues" evidence="2">
    <location>
        <begin position="399"/>
        <end position="408"/>
    </location>
</feature>
<organism evidence="3 4">
    <name type="scientific">Molossus molossus</name>
    <name type="common">Pallas' mastiff bat</name>
    <name type="synonym">Vespertilio molossus</name>
    <dbReference type="NCBI Taxonomy" id="27622"/>
    <lineage>
        <taxon>Eukaryota</taxon>
        <taxon>Metazoa</taxon>
        <taxon>Chordata</taxon>
        <taxon>Craniata</taxon>
        <taxon>Vertebrata</taxon>
        <taxon>Euteleostomi</taxon>
        <taxon>Mammalia</taxon>
        <taxon>Eutheria</taxon>
        <taxon>Laurasiatheria</taxon>
        <taxon>Chiroptera</taxon>
        <taxon>Yangochiroptera</taxon>
        <taxon>Molossidae</taxon>
        <taxon>Molossus</taxon>
    </lineage>
</organism>
<evidence type="ECO:0000313" key="3">
    <source>
        <dbReference type="EMBL" id="KAF6479365.1"/>
    </source>
</evidence>
<accession>A0A7J8I5C9</accession>
<keyword evidence="4" id="KW-1185">Reference proteome</keyword>
<dbReference type="PANTHER" id="PTHR34533:SF1">
    <property type="entry name" value="COILED-COIL DOMAIN-CONTAINING PROTEIN 159"/>
    <property type="match status" value="1"/>
</dbReference>
<sequence length="408" mass="46169">MGKHEQVLCGSDPLLAGLPRDPDYSVPYYCSSPSPSDLCLLANGKCPSSDKTVDYTIHWSSTPEPENLGPPASENTVTNIDWKPGRDSGPQLHGSPPFPNSDLQEHCNDQELVKRHQSITKKPLDTSSSKVKVKYAEMIPDTQKLLRCELESLKNQLQAQTKAFEFLNHSVTMLEKESCLQQIKIQQLEEVMSPISHQTEGHKWGMEQGREELYGALAQGLQGLQKTLRDSEEVQRARTTRCLQLLAQEIRDSKKFLWEELELVREEVTFIYQKLQAQEEEITENLVNIQKMQKTQVKCRKVLTKMKQQGCETSNWLETEEMPSGGNGSWRNDLQKELSDIWSAVHMLQNSFDGLTMSSGVRPRAASLRGYKGHRCLSPPLHSWDSDSDSDQGLSQPLFNKSRSFPPA</sequence>
<gene>
    <name evidence="3" type="ORF">HJG59_002229</name>
</gene>
<feature type="coiled-coil region" evidence="1">
    <location>
        <begin position="261"/>
        <end position="295"/>
    </location>
</feature>
<name>A0A7J8I5C9_MOLMO</name>
<evidence type="ECO:0000256" key="1">
    <source>
        <dbReference type="SAM" id="Coils"/>
    </source>
</evidence>
<evidence type="ECO:0000313" key="4">
    <source>
        <dbReference type="Proteomes" id="UP000550707"/>
    </source>
</evidence>
<dbReference type="InterPro" id="IPR039284">
    <property type="entry name" value="CCDC159/163"/>
</dbReference>
<dbReference type="FunCoup" id="A0A7J8I5C9">
    <property type="interactions" value="260"/>
</dbReference>
<dbReference type="AlphaFoldDB" id="A0A7J8I5C9"/>
<dbReference type="EMBL" id="JACASF010000004">
    <property type="protein sequence ID" value="KAF6479365.1"/>
    <property type="molecule type" value="Genomic_DNA"/>
</dbReference>
<comment type="caution">
    <text evidence="3">The sequence shown here is derived from an EMBL/GenBank/DDBJ whole genome shotgun (WGS) entry which is preliminary data.</text>
</comment>
<feature type="coiled-coil region" evidence="1">
    <location>
        <begin position="143"/>
        <end position="170"/>
    </location>
</feature>
<evidence type="ECO:0000256" key="2">
    <source>
        <dbReference type="SAM" id="MobiDB-lite"/>
    </source>
</evidence>
<reference evidence="3 4" key="1">
    <citation type="journal article" date="2020" name="Nature">
        <title>Six reference-quality genomes reveal evolution of bat adaptations.</title>
        <authorList>
            <person name="Jebb D."/>
            <person name="Huang Z."/>
            <person name="Pippel M."/>
            <person name="Hughes G.M."/>
            <person name="Lavrichenko K."/>
            <person name="Devanna P."/>
            <person name="Winkler S."/>
            <person name="Jermiin L.S."/>
            <person name="Skirmuntt E.C."/>
            <person name="Katzourakis A."/>
            <person name="Burkitt-Gray L."/>
            <person name="Ray D.A."/>
            <person name="Sullivan K.A.M."/>
            <person name="Roscito J.G."/>
            <person name="Kirilenko B.M."/>
            <person name="Davalos L.M."/>
            <person name="Corthals A.P."/>
            <person name="Power M.L."/>
            <person name="Jones G."/>
            <person name="Ransome R.D."/>
            <person name="Dechmann D.K.N."/>
            <person name="Locatelli A.G."/>
            <person name="Puechmaille S.J."/>
            <person name="Fedrigo O."/>
            <person name="Jarvis E.D."/>
            <person name="Hiller M."/>
            <person name="Vernes S.C."/>
            <person name="Myers E.W."/>
            <person name="Teeling E.C."/>
        </authorList>
    </citation>
    <scope>NUCLEOTIDE SEQUENCE [LARGE SCALE GENOMIC DNA]</scope>
    <source>
        <strain evidence="3">MMolMol1</strain>
        <tissue evidence="3">Muscle</tissue>
    </source>
</reference>
<keyword evidence="1" id="KW-0175">Coiled coil</keyword>
<dbReference type="InParanoid" id="A0A7J8I5C9"/>
<protein>
    <submittedName>
        <fullName evidence="3">Coiled-coil domain containing 159</fullName>
    </submittedName>
</protein>
<feature type="region of interest" description="Disordered" evidence="2">
    <location>
        <begin position="61"/>
        <end position="101"/>
    </location>
</feature>
<proteinExistence type="predicted"/>
<dbReference type="Proteomes" id="UP000550707">
    <property type="component" value="Unassembled WGS sequence"/>
</dbReference>
<feature type="region of interest" description="Disordered" evidence="2">
    <location>
        <begin position="382"/>
        <end position="408"/>
    </location>
</feature>
<dbReference type="PANTHER" id="PTHR34533">
    <property type="entry name" value="TRANSMEMBRANE PROTEIN CCDC163"/>
    <property type="match status" value="1"/>
</dbReference>